<dbReference type="Pfam" id="PF00366">
    <property type="entry name" value="Ribosomal_S17"/>
    <property type="match status" value="1"/>
</dbReference>
<dbReference type="InterPro" id="IPR000266">
    <property type="entry name" value="Ribosomal_uS17"/>
</dbReference>
<keyword evidence="5" id="KW-1185">Reference proteome</keyword>
<dbReference type="PANTHER" id="PTHR31170">
    <property type="entry name" value="BNAC04G53230D PROTEIN"/>
    <property type="match status" value="1"/>
</dbReference>
<evidence type="ECO:0000256" key="3">
    <source>
        <dbReference type="ARBA" id="ARBA00023274"/>
    </source>
</evidence>
<reference evidence="4" key="1">
    <citation type="submission" date="2022-05" db="EMBL/GenBank/DDBJ databases">
        <title>The Musa troglodytarum L. genome provides insights into the mechanism of non-climacteric behaviour and enrichment of carotenoids.</title>
        <authorList>
            <person name="Wang J."/>
        </authorList>
    </citation>
    <scope>NUCLEOTIDE SEQUENCE</scope>
    <source>
        <tissue evidence="4">Leaf</tissue>
    </source>
</reference>
<protein>
    <submittedName>
        <fullName evidence="4">Uncharacterized protein</fullName>
    </submittedName>
</protein>
<dbReference type="GO" id="GO:0006412">
    <property type="term" value="P:translation"/>
    <property type="evidence" value="ECO:0007669"/>
    <property type="project" value="InterPro"/>
</dbReference>
<keyword evidence="3" id="KW-0687">Ribonucleoprotein</keyword>
<keyword evidence="2" id="KW-0689">Ribosomal protein</keyword>
<dbReference type="OrthoDB" id="2356035at2759"/>
<dbReference type="AlphaFoldDB" id="A0A9E7GSI1"/>
<evidence type="ECO:0000313" key="4">
    <source>
        <dbReference type="EMBL" id="URE17304.1"/>
    </source>
</evidence>
<sequence length="712" mass="80210">MSTKAIPALIDGKCKNANLAVPSSPLRTVCAAKTSSVVGGGTSMEASQEASASFGNRSHCEEVQWVLHVKRTLETMNEEAYSRGLVSIFGVPKSFLAVKPEAYIPQIVALGPYHHWDRQLYQMEHYKLAATKRTQNQLQLHGFTLQQIVDYCVLKEHAIRSCYHRHIDLHADTLAWMMAIDASFLLEFLRNFSCEMGPSMSHMTDLMGMKMACNSILRDVMMLENQIPLFLVRKMLCFQCSSSQAVEDELSMMLVRFLKAVSPFKATQSLARIVQVKRYAHLLQLLYCIIVANAKDMCSCSNNNNEIECVIDAPESNNEENKDASQYAAQLFDSVWSSASALHIMNLLIVKPIEFLLKVPWPVVTAVFRGVRSSYNPIPVEPLLAEEIEIPSVTELIKTGVKFEATKGDLRTIEFDRKTATFYLPPMDFDANSEVVLRNLVAYETAAEPGPLVFTRYTELVNGIIDTKEDVRLLRRSGVVLHRMKNDEEVAKLWNGMSRSARPTKVDFLDKVISDVNDYYNSRWSVRTRRFIKNYVTGSWQVLTFLAAILLLLLTCVDAFCSVFRCGSLWSSLVTGNTIEEQRDDLFNQLNRLKRHSLSSQRCFFARRNLERGRGLARVATDFGKALDLDSRPQEKPLKGLISIRNAHSLEMYEKRHSNIPAHISPCFRVKEGDHVIIGQCRPLAKTVRFNVLKVIPAGSTSGGGKKAFAAV</sequence>
<dbReference type="InterPro" id="IPR004158">
    <property type="entry name" value="DUF247_pln"/>
</dbReference>
<gene>
    <name evidence="4" type="ORF">MUK42_12298</name>
</gene>
<evidence type="ECO:0000256" key="1">
    <source>
        <dbReference type="ARBA" id="ARBA00010254"/>
    </source>
</evidence>
<evidence type="ECO:0000313" key="5">
    <source>
        <dbReference type="Proteomes" id="UP001055439"/>
    </source>
</evidence>
<evidence type="ECO:0000256" key="2">
    <source>
        <dbReference type="ARBA" id="ARBA00022980"/>
    </source>
</evidence>
<dbReference type="SUPFAM" id="SSF50249">
    <property type="entry name" value="Nucleic acid-binding proteins"/>
    <property type="match status" value="1"/>
</dbReference>
<proteinExistence type="inferred from homology"/>
<name>A0A9E7GSI1_9LILI</name>
<dbReference type="Proteomes" id="UP001055439">
    <property type="component" value="Chromosome 7"/>
</dbReference>
<dbReference type="PANTHER" id="PTHR31170:SF25">
    <property type="entry name" value="BNAA09G04570D PROTEIN"/>
    <property type="match status" value="1"/>
</dbReference>
<comment type="similarity">
    <text evidence="1">Belongs to the universal ribosomal protein uS17 family.</text>
</comment>
<dbReference type="EMBL" id="CP097509">
    <property type="protein sequence ID" value="URE17304.1"/>
    <property type="molecule type" value="Genomic_DNA"/>
</dbReference>
<dbReference type="CDD" id="cd00364">
    <property type="entry name" value="Ribosomal_uS17"/>
    <property type="match status" value="1"/>
</dbReference>
<dbReference type="GO" id="GO:0003735">
    <property type="term" value="F:structural constituent of ribosome"/>
    <property type="evidence" value="ECO:0007669"/>
    <property type="project" value="InterPro"/>
</dbReference>
<accession>A0A9E7GSI1</accession>
<dbReference type="InterPro" id="IPR012340">
    <property type="entry name" value="NA-bd_OB-fold"/>
</dbReference>
<dbReference type="GO" id="GO:1990904">
    <property type="term" value="C:ribonucleoprotein complex"/>
    <property type="evidence" value="ECO:0007669"/>
    <property type="project" value="UniProtKB-KW"/>
</dbReference>
<dbReference type="Pfam" id="PF03140">
    <property type="entry name" value="DUF247"/>
    <property type="match status" value="1"/>
</dbReference>
<dbReference type="GO" id="GO:0005840">
    <property type="term" value="C:ribosome"/>
    <property type="evidence" value="ECO:0007669"/>
    <property type="project" value="UniProtKB-KW"/>
</dbReference>
<organism evidence="4 5">
    <name type="scientific">Musa troglodytarum</name>
    <name type="common">fe'i banana</name>
    <dbReference type="NCBI Taxonomy" id="320322"/>
    <lineage>
        <taxon>Eukaryota</taxon>
        <taxon>Viridiplantae</taxon>
        <taxon>Streptophyta</taxon>
        <taxon>Embryophyta</taxon>
        <taxon>Tracheophyta</taxon>
        <taxon>Spermatophyta</taxon>
        <taxon>Magnoliopsida</taxon>
        <taxon>Liliopsida</taxon>
        <taxon>Zingiberales</taxon>
        <taxon>Musaceae</taxon>
        <taxon>Musa</taxon>
    </lineage>
</organism>
<dbReference type="Gene3D" id="2.40.50.1000">
    <property type="match status" value="1"/>
</dbReference>